<evidence type="ECO:0000259" key="2">
    <source>
        <dbReference type="PROSITE" id="PS50883"/>
    </source>
</evidence>
<dbReference type="PROSITE" id="PS50887">
    <property type="entry name" value="GGDEF"/>
    <property type="match status" value="1"/>
</dbReference>
<dbReference type="InterPro" id="IPR001633">
    <property type="entry name" value="EAL_dom"/>
</dbReference>
<feature type="transmembrane region" description="Helical" evidence="1">
    <location>
        <begin position="146"/>
        <end position="166"/>
    </location>
</feature>
<dbReference type="EMBL" id="JAUSVX010000015">
    <property type="protein sequence ID" value="MDQ0473254.1"/>
    <property type="molecule type" value="Genomic_DNA"/>
</dbReference>
<dbReference type="CDD" id="cd01949">
    <property type="entry name" value="GGDEF"/>
    <property type="match status" value="1"/>
</dbReference>
<dbReference type="InterPro" id="IPR035919">
    <property type="entry name" value="EAL_sf"/>
</dbReference>
<dbReference type="Gene3D" id="3.30.70.270">
    <property type="match status" value="1"/>
</dbReference>
<dbReference type="InterPro" id="IPR005330">
    <property type="entry name" value="MHYT_dom"/>
</dbReference>
<dbReference type="PROSITE" id="PS50883">
    <property type="entry name" value="EAL"/>
    <property type="match status" value="1"/>
</dbReference>
<keyword evidence="6" id="KW-1185">Reference proteome</keyword>
<dbReference type="PANTHER" id="PTHR44757:SF2">
    <property type="entry name" value="BIOFILM ARCHITECTURE MAINTENANCE PROTEIN MBAA"/>
    <property type="match status" value="1"/>
</dbReference>
<organism evidence="5 6">
    <name type="scientific">Labrys wisconsinensis</name>
    <dbReference type="NCBI Taxonomy" id="425677"/>
    <lineage>
        <taxon>Bacteria</taxon>
        <taxon>Pseudomonadati</taxon>
        <taxon>Pseudomonadota</taxon>
        <taxon>Alphaproteobacteria</taxon>
        <taxon>Hyphomicrobiales</taxon>
        <taxon>Xanthobacteraceae</taxon>
        <taxon>Labrys</taxon>
    </lineage>
</organism>
<dbReference type="InterPro" id="IPR035965">
    <property type="entry name" value="PAS-like_dom_sf"/>
</dbReference>
<gene>
    <name evidence="5" type="ORF">QO011_006288</name>
</gene>
<evidence type="ECO:0000313" key="5">
    <source>
        <dbReference type="EMBL" id="MDQ0473254.1"/>
    </source>
</evidence>
<dbReference type="Pfam" id="PF13426">
    <property type="entry name" value="PAS_9"/>
    <property type="match status" value="1"/>
</dbReference>
<feature type="transmembrane region" description="Helical" evidence="1">
    <location>
        <begin position="214"/>
        <end position="237"/>
    </location>
</feature>
<comment type="caution">
    <text evidence="5">The sequence shown here is derived from an EMBL/GenBank/DDBJ whole genome shotgun (WGS) entry which is preliminary data.</text>
</comment>
<dbReference type="Proteomes" id="UP001242480">
    <property type="component" value="Unassembled WGS sequence"/>
</dbReference>
<dbReference type="Pfam" id="PF03707">
    <property type="entry name" value="MHYT"/>
    <property type="match status" value="2"/>
</dbReference>
<feature type="transmembrane region" description="Helical" evidence="1">
    <location>
        <begin position="112"/>
        <end position="134"/>
    </location>
</feature>
<dbReference type="SUPFAM" id="SSF141868">
    <property type="entry name" value="EAL domain-like"/>
    <property type="match status" value="1"/>
</dbReference>
<feature type="domain" description="MHYT" evidence="4">
    <location>
        <begin position="12"/>
        <end position="199"/>
    </location>
</feature>
<dbReference type="SUPFAM" id="SSF55785">
    <property type="entry name" value="PYP-like sensor domain (PAS domain)"/>
    <property type="match status" value="1"/>
</dbReference>
<dbReference type="Pfam" id="PF00563">
    <property type="entry name" value="EAL"/>
    <property type="match status" value="1"/>
</dbReference>
<feature type="transmembrane region" description="Helical" evidence="1">
    <location>
        <begin position="84"/>
        <end position="105"/>
    </location>
</feature>
<name>A0ABU0JG46_9HYPH</name>
<dbReference type="InterPro" id="IPR000160">
    <property type="entry name" value="GGDEF_dom"/>
</dbReference>
<feature type="transmembrane region" description="Helical" evidence="1">
    <location>
        <begin position="48"/>
        <end position="72"/>
    </location>
</feature>
<feature type="domain" description="EAL" evidence="2">
    <location>
        <begin position="536"/>
        <end position="786"/>
    </location>
</feature>
<evidence type="ECO:0000256" key="1">
    <source>
        <dbReference type="PROSITE-ProRule" id="PRU00244"/>
    </source>
</evidence>
<reference evidence="5 6" key="1">
    <citation type="submission" date="2023-07" db="EMBL/GenBank/DDBJ databases">
        <title>Genomic Encyclopedia of Type Strains, Phase IV (KMG-IV): sequencing the most valuable type-strain genomes for metagenomic binning, comparative biology and taxonomic classification.</title>
        <authorList>
            <person name="Goeker M."/>
        </authorList>
    </citation>
    <scope>NUCLEOTIDE SEQUENCE [LARGE SCALE GENOMIC DNA]</scope>
    <source>
        <strain evidence="5 6">DSM 19619</strain>
    </source>
</reference>
<dbReference type="PANTHER" id="PTHR44757">
    <property type="entry name" value="DIGUANYLATE CYCLASE DGCP"/>
    <property type="match status" value="1"/>
</dbReference>
<keyword evidence="1" id="KW-0472">Membrane</keyword>
<dbReference type="Pfam" id="PF00990">
    <property type="entry name" value="GGDEF"/>
    <property type="match status" value="1"/>
</dbReference>
<keyword evidence="1" id="KW-1133">Transmembrane helix</keyword>
<accession>A0ABU0JG46</accession>
<dbReference type="SMART" id="SM00267">
    <property type="entry name" value="GGDEF"/>
    <property type="match status" value="1"/>
</dbReference>
<evidence type="ECO:0000259" key="4">
    <source>
        <dbReference type="PROSITE" id="PS50924"/>
    </source>
</evidence>
<dbReference type="NCBIfam" id="TIGR00229">
    <property type="entry name" value="sensory_box"/>
    <property type="match status" value="1"/>
</dbReference>
<feature type="transmembrane region" description="Helical" evidence="1">
    <location>
        <begin position="178"/>
        <end position="199"/>
    </location>
</feature>
<dbReference type="Gene3D" id="3.30.450.20">
    <property type="entry name" value="PAS domain"/>
    <property type="match status" value="1"/>
</dbReference>
<dbReference type="InterPro" id="IPR052155">
    <property type="entry name" value="Biofilm_reg_signaling"/>
</dbReference>
<dbReference type="RefSeq" id="WP_307281267.1">
    <property type="nucleotide sequence ID" value="NZ_JAUSVX010000015.1"/>
</dbReference>
<dbReference type="NCBIfam" id="TIGR00254">
    <property type="entry name" value="GGDEF"/>
    <property type="match status" value="1"/>
</dbReference>
<dbReference type="Gene3D" id="3.20.20.450">
    <property type="entry name" value="EAL domain"/>
    <property type="match status" value="1"/>
</dbReference>
<dbReference type="InterPro" id="IPR000014">
    <property type="entry name" value="PAS"/>
</dbReference>
<dbReference type="PROSITE" id="PS50924">
    <property type="entry name" value="MHYT"/>
    <property type="match status" value="1"/>
</dbReference>
<sequence>MFKVFTCVTEQHDLRLVALAALVCALSSFTAVTLLHHVRRSGGRLGRLWLQVAAAACGFGIWATHFIAMLAFSPGLPSGYSVPLTALSLGAAIALTGLGFAIALAKRLPAAAALGGAAVGGGIAAMHYTGMAAFRVAGTITWDPVLVGLSILLGGLLGAAALQVALSGRTLRWKLAGAALLTLAICGHHFTAMGAVSIMPDGTIAVPESALPPAWLAIAVAVASLAILLFAAAGLALDVDRHHAEREVERMRGLVNAAVEGLVVCSEETIITVNDSFAALVGAAAASLSETSLSEWFRDAAMRLRLPGRPGQAVETMLIRRDGSAIPVELILRPVTFAGRPHQAIAVRDLRERKKAEQHINFLAHHDALTGLPNRSSFNEMLDRAIETAGGTGRHLAVLCLDLDRFKEVNDLFGHAAGDELLQRVAACVTTILHDGETMARLGGDEFAVLAPDLAGPAAAGALAERILGALLAENEHSTTSAFVSSSIGIALYPDDASDRTGLLIHADTALYRAKNEGRCTYRFFEAAMGVQVTARRMIEHELRQALARQGLFLVYQPQTRVDSGETVGFEALVRWRNEAGEDVPPSLFIPIAEESGTILPIGEWVLRTACREAAGWSQPLGIAVNVSPVQIHNAGFARVVHEILLETGLTPQRLELEITETALIRDLNRALATLRQLKALGVRIAMDDFGTGYSSLSNLRAFPFDKIKIDGSFIKAVDSNDQAATIVRAVLGLGKGLGLPVLAEGVETPGELRFLNAEMCTEAQGYLLGRPARIEQFRHLTEGEARRGVHEPDRALRARLYAVSP</sequence>
<feature type="domain" description="GGDEF" evidence="3">
    <location>
        <begin position="394"/>
        <end position="527"/>
    </location>
</feature>
<dbReference type="CDD" id="cd01948">
    <property type="entry name" value="EAL"/>
    <property type="match status" value="1"/>
</dbReference>
<evidence type="ECO:0000313" key="6">
    <source>
        <dbReference type="Proteomes" id="UP001242480"/>
    </source>
</evidence>
<keyword evidence="1" id="KW-0812">Transmembrane</keyword>
<proteinExistence type="predicted"/>
<evidence type="ECO:0000259" key="3">
    <source>
        <dbReference type="PROSITE" id="PS50887"/>
    </source>
</evidence>
<dbReference type="SMART" id="SM00052">
    <property type="entry name" value="EAL"/>
    <property type="match status" value="1"/>
</dbReference>
<dbReference type="InterPro" id="IPR043128">
    <property type="entry name" value="Rev_trsase/Diguanyl_cyclase"/>
</dbReference>
<feature type="transmembrane region" description="Helical" evidence="1">
    <location>
        <begin position="16"/>
        <end position="36"/>
    </location>
</feature>
<dbReference type="InterPro" id="IPR029787">
    <property type="entry name" value="Nucleotide_cyclase"/>
</dbReference>
<dbReference type="SUPFAM" id="SSF55073">
    <property type="entry name" value="Nucleotide cyclase"/>
    <property type="match status" value="1"/>
</dbReference>
<protein>
    <submittedName>
        <fullName evidence="5">Diguanylate cyclase (GGDEF)-like protein/PAS domain S-box-containing protein</fullName>
    </submittedName>
</protein>